<feature type="transmembrane region" description="Helical" evidence="5">
    <location>
        <begin position="20"/>
        <end position="40"/>
    </location>
</feature>
<feature type="transmembrane region" description="Helical" evidence="5">
    <location>
        <begin position="416"/>
        <end position="438"/>
    </location>
</feature>
<dbReference type="Pfam" id="PF01566">
    <property type="entry name" value="Nramp"/>
    <property type="match status" value="1"/>
</dbReference>
<dbReference type="GO" id="GO:0015086">
    <property type="term" value="F:cadmium ion transmembrane transporter activity"/>
    <property type="evidence" value="ECO:0007669"/>
    <property type="project" value="TreeGrafter"/>
</dbReference>
<feature type="transmembrane region" description="Helical" evidence="5">
    <location>
        <begin position="132"/>
        <end position="151"/>
    </location>
</feature>
<keyword evidence="2 5" id="KW-0812">Transmembrane</keyword>
<proteinExistence type="predicted"/>
<keyword evidence="3 5" id="KW-1133">Transmembrane helix</keyword>
<feature type="transmembrane region" description="Helical" evidence="5">
    <location>
        <begin position="46"/>
        <end position="64"/>
    </location>
</feature>
<reference evidence="6 7" key="1">
    <citation type="submission" date="2021-05" db="EMBL/GenBank/DDBJ databases">
        <title>A Polyphasic approach of four new species of the genus Ohtaekwangia: Ohtaekwangia histidinii sp. nov., Ohtaekwangia cretensis sp. nov., Ohtaekwangia indiensis sp. nov., Ohtaekwangia reichenbachii sp. nov. from diverse environment.</title>
        <authorList>
            <person name="Octaviana S."/>
        </authorList>
    </citation>
    <scope>NUCLEOTIDE SEQUENCE [LARGE SCALE GENOMIC DNA]</scope>
    <source>
        <strain evidence="6 7">PWU4</strain>
    </source>
</reference>
<evidence type="ECO:0000256" key="4">
    <source>
        <dbReference type="ARBA" id="ARBA00023136"/>
    </source>
</evidence>
<feature type="transmembrane region" description="Helical" evidence="5">
    <location>
        <begin position="382"/>
        <end position="404"/>
    </location>
</feature>
<dbReference type="PANTHER" id="PTHR11706">
    <property type="entry name" value="SOLUTE CARRIER PROTEIN FAMILY 11 MEMBER"/>
    <property type="match status" value="1"/>
</dbReference>
<sequence>MTEKTIKPPPTTFIGKLKHLGPGFILSASIVGSGELIATTTLGAKAGFTAFWIIVISCLVKVAVQLEFGKHTITTGETAMQALGKLPGPRFGKGRWTVWMILLLIISKVIQLGGMIGSTAIVLNMLFGDVPVYVWVFIAALITSILIYKGYYAMVEKFSLFMTAMFTLLTVTAVFALRYTQFSFTFADVWHGQQFSLSGAIVGVAIGAFGITGVASDEILAYNYWCLEKGYAAYTGPRQNSEEWRSRARGWIKVMYLDAIMAMVIYTLVTAAFYLLGAAVLHSMGVVPEGNALIETVALIYTKSLGPGIRTVYLVGAFFVLYSSLFASLAAWTRMYSDIFGQLGWIDFFDLRQRSKVIAVLAWIFPLCWACIYLFIKLPVLMILSGGLVGSVLLFLIVFAALHFRYKRQQIARPGVLYDIALWISIISIFGVGVYGVVKIVG</sequence>
<evidence type="ECO:0000256" key="1">
    <source>
        <dbReference type="ARBA" id="ARBA00004141"/>
    </source>
</evidence>
<gene>
    <name evidence="6" type="ORF">KK083_12455</name>
</gene>
<name>A0AAP2DP48_9BACT</name>
<evidence type="ECO:0000256" key="2">
    <source>
        <dbReference type="ARBA" id="ARBA00022692"/>
    </source>
</evidence>
<evidence type="ECO:0000256" key="3">
    <source>
        <dbReference type="ARBA" id="ARBA00022989"/>
    </source>
</evidence>
<feature type="transmembrane region" description="Helical" evidence="5">
    <location>
        <begin position="98"/>
        <end position="126"/>
    </location>
</feature>
<protein>
    <submittedName>
        <fullName evidence="6">Nramp family divalent metal transporter</fullName>
    </submittedName>
</protein>
<dbReference type="PANTHER" id="PTHR11706:SF3">
    <property type="entry name" value="METAL ION TRANSPORT PROTEIN"/>
    <property type="match status" value="1"/>
</dbReference>
<feature type="transmembrane region" description="Helical" evidence="5">
    <location>
        <begin position="254"/>
        <end position="276"/>
    </location>
</feature>
<comment type="caution">
    <text evidence="6">The sequence shown here is derived from an EMBL/GenBank/DDBJ whole genome shotgun (WGS) entry which is preliminary data.</text>
</comment>
<dbReference type="GO" id="GO:0005886">
    <property type="term" value="C:plasma membrane"/>
    <property type="evidence" value="ECO:0007669"/>
    <property type="project" value="TreeGrafter"/>
</dbReference>
<organism evidence="6 7">
    <name type="scientific">Chryseosolibacter histidini</name>
    <dbReference type="NCBI Taxonomy" id="2782349"/>
    <lineage>
        <taxon>Bacteria</taxon>
        <taxon>Pseudomonadati</taxon>
        <taxon>Bacteroidota</taxon>
        <taxon>Cytophagia</taxon>
        <taxon>Cytophagales</taxon>
        <taxon>Chryseotaleaceae</taxon>
        <taxon>Chryseosolibacter</taxon>
    </lineage>
</organism>
<dbReference type="AlphaFoldDB" id="A0AAP2DP48"/>
<dbReference type="GO" id="GO:0034755">
    <property type="term" value="P:iron ion transmembrane transport"/>
    <property type="evidence" value="ECO:0007669"/>
    <property type="project" value="TreeGrafter"/>
</dbReference>
<dbReference type="Proteomes" id="UP001319200">
    <property type="component" value="Unassembled WGS sequence"/>
</dbReference>
<feature type="transmembrane region" description="Helical" evidence="5">
    <location>
        <begin position="197"/>
        <end position="215"/>
    </location>
</feature>
<accession>A0AAP2DP48</accession>
<dbReference type="NCBIfam" id="NF037982">
    <property type="entry name" value="Nramp_1"/>
    <property type="match status" value="1"/>
</dbReference>
<dbReference type="GO" id="GO:0005384">
    <property type="term" value="F:manganese ion transmembrane transporter activity"/>
    <property type="evidence" value="ECO:0007669"/>
    <property type="project" value="TreeGrafter"/>
</dbReference>
<feature type="transmembrane region" description="Helical" evidence="5">
    <location>
        <begin position="312"/>
        <end position="336"/>
    </location>
</feature>
<feature type="transmembrane region" description="Helical" evidence="5">
    <location>
        <begin position="357"/>
        <end position="376"/>
    </location>
</feature>
<evidence type="ECO:0000313" key="7">
    <source>
        <dbReference type="Proteomes" id="UP001319200"/>
    </source>
</evidence>
<keyword evidence="4 5" id="KW-0472">Membrane</keyword>
<comment type="subcellular location">
    <subcellularLocation>
        <location evidence="1">Membrane</location>
        <topology evidence="1">Multi-pass membrane protein</topology>
    </subcellularLocation>
</comment>
<dbReference type="EMBL" id="JAHESF010000010">
    <property type="protein sequence ID" value="MBT1697694.1"/>
    <property type="molecule type" value="Genomic_DNA"/>
</dbReference>
<keyword evidence="7" id="KW-1185">Reference proteome</keyword>
<evidence type="ECO:0000313" key="6">
    <source>
        <dbReference type="EMBL" id="MBT1697694.1"/>
    </source>
</evidence>
<feature type="transmembrane region" description="Helical" evidence="5">
    <location>
        <begin position="158"/>
        <end position="177"/>
    </location>
</feature>
<evidence type="ECO:0000256" key="5">
    <source>
        <dbReference type="SAM" id="Phobius"/>
    </source>
</evidence>
<dbReference type="InterPro" id="IPR001046">
    <property type="entry name" value="NRAMP_fam"/>
</dbReference>